<reference evidence="1 2" key="1">
    <citation type="submission" date="2014-04" db="EMBL/GenBank/DDBJ databases">
        <authorList>
            <consortium name="DOE Joint Genome Institute"/>
            <person name="Kuo A."/>
            <person name="Gay G."/>
            <person name="Dore J."/>
            <person name="Kohler A."/>
            <person name="Nagy L.G."/>
            <person name="Floudas D."/>
            <person name="Copeland A."/>
            <person name="Barry K.W."/>
            <person name="Cichocki N."/>
            <person name="Veneault-Fourrey C."/>
            <person name="LaButti K."/>
            <person name="Lindquist E.A."/>
            <person name="Lipzen A."/>
            <person name="Lundell T."/>
            <person name="Morin E."/>
            <person name="Murat C."/>
            <person name="Sun H."/>
            <person name="Tunlid A."/>
            <person name="Henrissat B."/>
            <person name="Grigoriev I.V."/>
            <person name="Hibbett D.S."/>
            <person name="Martin F."/>
            <person name="Nordberg H.P."/>
            <person name="Cantor M.N."/>
            <person name="Hua S.X."/>
        </authorList>
    </citation>
    <scope>NUCLEOTIDE SEQUENCE [LARGE SCALE GENOMIC DNA]</scope>
    <source>
        <strain evidence="2">h7</strain>
    </source>
</reference>
<gene>
    <name evidence="1" type="ORF">M413DRAFT_442154</name>
</gene>
<reference evidence="2" key="2">
    <citation type="submission" date="2015-01" db="EMBL/GenBank/DDBJ databases">
        <title>Evolutionary Origins and Diversification of the Mycorrhizal Mutualists.</title>
        <authorList>
            <consortium name="DOE Joint Genome Institute"/>
            <consortium name="Mycorrhizal Genomics Consortium"/>
            <person name="Kohler A."/>
            <person name="Kuo A."/>
            <person name="Nagy L.G."/>
            <person name="Floudas D."/>
            <person name="Copeland A."/>
            <person name="Barry K.W."/>
            <person name="Cichocki N."/>
            <person name="Veneault-Fourrey C."/>
            <person name="LaButti K."/>
            <person name="Lindquist E.A."/>
            <person name="Lipzen A."/>
            <person name="Lundell T."/>
            <person name="Morin E."/>
            <person name="Murat C."/>
            <person name="Riley R."/>
            <person name="Ohm R."/>
            <person name="Sun H."/>
            <person name="Tunlid A."/>
            <person name="Henrissat B."/>
            <person name="Grigoriev I.V."/>
            <person name="Hibbett D.S."/>
            <person name="Martin F."/>
        </authorList>
    </citation>
    <scope>NUCLEOTIDE SEQUENCE [LARGE SCALE GENOMIC DNA]</scope>
    <source>
        <strain evidence="2">h7</strain>
    </source>
</reference>
<proteinExistence type="predicted"/>
<dbReference type="EMBL" id="KN831772">
    <property type="protein sequence ID" value="KIM45488.1"/>
    <property type="molecule type" value="Genomic_DNA"/>
</dbReference>
<keyword evidence="2" id="KW-1185">Reference proteome</keyword>
<evidence type="ECO:0000313" key="1">
    <source>
        <dbReference type="EMBL" id="KIM45488.1"/>
    </source>
</evidence>
<sequence>MSYQKGVRRITEKIHTLTWTCTIPVTDGPRRIVKWPLQCVLADLPIGGLQKVAGHL</sequence>
<protein>
    <submittedName>
        <fullName evidence="1">Uncharacterized protein</fullName>
    </submittedName>
</protein>
<accession>A0A0C2Y6K6</accession>
<evidence type="ECO:0000313" key="2">
    <source>
        <dbReference type="Proteomes" id="UP000053424"/>
    </source>
</evidence>
<dbReference type="OrthoDB" id="3337916at2759"/>
<dbReference type="HOGENOM" id="CLU_3014398_0_0_1"/>
<organism evidence="1 2">
    <name type="scientific">Hebeloma cylindrosporum</name>
    <dbReference type="NCBI Taxonomy" id="76867"/>
    <lineage>
        <taxon>Eukaryota</taxon>
        <taxon>Fungi</taxon>
        <taxon>Dikarya</taxon>
        <taxon>Basidiomycota</taxon>
        <taxon>Agaricomycotina</taxon>
        <taxon>Agaricomycetes</taxon>
        <taxon>Agaricomycetidae</taxon>
        <taxon>Agaricales</taxon>
        <taxon>Agaricineae</taxon>
        <taxon>Hymenogastraceae</taxon>
        <taxon>Hebeloma</taxon>
    </lineage>
</organism>
<name>A0A0C2Y6K6_HEBCY</name>
<dbReference type="Proteomes" id="UP000053424">
    <property type="component" value="Unassembled WGS sequence"/>
</dbReference>
<dbReference type="AlphaFoldDB" id="A0A0C2Y6K6"/>